<dbReference type="InterPro" id="IPR011009">
    <property type="entry name" value="Kinase-like_dom_sf"/>
</dbReference>
<dbReference type="GO" id="GO:0005524">
    <property type="term" value="F:ATP binding"/>
    <property type="evidence" value="ECO:0007669"/>
    <property type="project" value="InterPro"/>
</dbReference>
<dbReference type="Gene3D" id="1.10.510.10">
    <property type="entry name" value="Transferase(Phosphotransferase) domain 1"/>
    <property type="match status" value="1"/>
</dbReference>
<dbReference type="EMBL" id="DS469517">
    <property type="protein sequence ID" value="EDO47793.1"/>
    <property type="molecule type" value="Genomic_DNA"/>
</dbReference>
<dbReference type="InterPro" id="IPR020635">
    <property type="entry name" value="Tyr_kinase_cat_dom"/>
</dbReference>
<dbReference type="STRING" id="45351.A7RL37"/>
<dbReference type="FunFam" id="1.10.510.10:FF:000212">
    <property type="entry name" value="Tyrosine-protein kinase"/>
    <property type="match status" value="1"/>
</dbReference>
<dbReference type="Pfam" id="PF07714">
    <property type="entry name" value="PK_Tyr_Ser-Thr"/>
    <property type="match status" value="1"/>
</dbReference>
<dbReference type="PROSITE" id="PS00109">
    <property type="entry name" value="PROTEIN_KINASE_TYR"/>
    <property type="match status" value="1"/>
</dbReference>
<keyword evidence="3" id="KW-1185">Reference proteome</keyword>
<dbReference type="SMART" id="SM00219">
    <property type="entry name" value="TyrKc"/>
    <property type="match status" value="1"/>
</dbReference>
<evidence type="ECO:0000313" key="3">
    <source>
        <dbReference type="Proteomes" id="UP000001593"/>
    </source>
</evidence>
<accession>A7RL37</accession>
<dbReference type="InterPro" id="IPR001245">
    <property type="entry name" value="Ser-Thr/Tyr_kinase_cat_dom"/>
</dbReference>
<reference evidence="2 3" key="1">
    <citation type="journal article" date="2007" name="Science">
        <title>Sea anemone genome reveals ancestral eumetazoan gene repertoire and genomic organization.</title>
        <authorList>
            <person name="Putnam N.H."/>
            <person name="Srivastava M."/>
            <person name="Hellsten U."/>
            <person name="Dirks B."/>
            <person name="Chapman J."/>
            <person name="Salamov A."/>
            <person name="Terry A."/>
            <person name="Shapiro H."/>
            <person name="Lindquist E."/>
            <person name="Kapitonov V.V."/>
            <person name="Jurka J."/>
            <person name="Genikhovich G."/>
            <person name="Grigoriev I.V."/>
            <person name="Lucas S.M."/>
            <person name="Steele R.E."/>
            <person name="Finnerty J.R."/>
            <person name="Technau U."/>
            <person name="Martindale M.Q."/>
            <person name="Rokhsar D.S."/>
        </authorList>
    </citation>
    <scope>NUCLEOTIDE SEQUENCE [LARGE SCALE GENOMIC DNA]</scope>
    <source>
        <strain evidence="3">CH2 X CH6</strain>
    </source>
</reference>
<dbReference type="HOGENOM" id="CLU_000288_7_40_1"/>
<dbReference type="PRINTS" id="PR00109">
    <property type="entry name" value="TYRKINASE"/>
</dbReference>
<gene>
    <name evidence="2" type="ORF">NEMVEDRAFT_v1g239047</name>
</gene>
<proteinExistence type="predicted"/>
<dbReference type="PROSITE" id="PS50011">
    <property type="entry name" value="PROTEIN_KINASE_DOM"/>
    <property type="match status" value="1"/>
</dbReference>
<dbReference type="OrthoDB" id="546826at2759"/>
<dbReference type="Proteomes" id="UP000001593">
    <property type="component" value="Unassembled WGS sequence"/>
</dbReference>
<sequence>MELMLGGDFLTYLRKHLGKIQVPRLVKFSIHAAAGMEYLASKNCIHRDLAARNCLIGEDDVLKISDFGMSREVYDEGLYEASNMREIPVKWTAPEALNYAQYTTLSDIWSFGVLLWETFSFGNTPYPGLNNKETRDKVEQGYRMPPPMGTPPTIYQIMKDCWNIDPEARPKFDELLRRLKQVKEQVGASLP</sequence>
<dbReference type="PhylomeDB" id="A7RL37"/>
<dbReference type="GO" id="GO:0004714">
    <property type="term" value="F:transmembrane receptor protein tyrosine kinase activity"/>
    <property type="evidence" value="ECO:0000318"/>
    <property type="project" value="GO_Central"/>
</dbReference>
<evidence type="ECO:0000313" key="2">
    <source>
        <dbReference type="EMBL" id="EDO47793.1"/>
    </source>
</evidence>
<name>A7RL37_NEMVE</name>
<dbReference type="GO" id="GO:0043235">
    <property type="term" value="C:receptor complex"/>
    <property type="evidence" value="ECO:0000318"/>
    <property type="project" value="GO_Central"/>
</dbReference>
<dbReference type="InterPro" id="IPR050122">
    <property type="entry name" value="RTK"/>
</dbReference>
<dbReference type="PANTHER" id="PTHR24416:SF600">
    <property type="entry name" value="PDGF- AND VEGF-RECEPTOR RELATED, ISOFORM J"/>
    <property type="match status" value="1"/>
</dbReference>
<dbReference type="GO" id="GO:0005886">
    <property type="term" value="C:plasma membrane"/>
    <property type="evidence" value="ECO:0000318"/>
    <property type="project" value="GO_Central"/>
</dbReference>
<dbReference type="GO" id="GO:0007169">
    <property type="term" value="P:cell surface receptor protein tyrosine kinase signaling pathway"/>
    <property type="evidence" value="ECO:0000318"/>
    <property type="project" value="GO_Central"/>
</dbReference>
<dbReference type="eggNOG" id="KOG0194">
    <property type="taxonomic scope" value="Eukaryota"/>
</dbReference>
<organism evidence="2 3">
    <name type="scientific">Nematostella vectensis</name>
    <name type="common">Starlet sea anemone</name>
    <dbReference type="NCBI Taxonomy" id="45351"/>
    <lineage>
        <taxon>Eukaryota</taxon>
        <taxon>Metazoa</taxon>
        <taxon>Cnidaria</taxon>
        <taxon>Anthozoa</taxon>
        <taxon>Hexacorallia</taxon>
        <taxon>Actiniaria</taxon>
        <taxon>Edwardsiidae</taxon>
        <taxon>Nematostella</taxon>
    </lineage>
</organism>
<evidence type="ECO:0000259" key="1">
    <source>
        <dbReference type="PROSITE" id="PS50011"/>
    </source>
</evidence>
<dbReference type="PANTHER" id="PTHR24416">
    <property type="entry name" value="TYROSINE-PROTEIN KINASE RECEPTOR"/>
    <property type="match status" value="1"/>
</dbReference>
<feature type="domain" description="Protein kinase" evidence="1">
    <location>
        <begin position="1"/>
        <end position="182"/>
    </location>
</feature>
<dbReference type="InParanoid" id="A7RL37"/>
<dbReference type="SUPFAM" id="SSF56112">
    <property type="entry name" value="Protein kinase-like (PK-like)"/>
    <property type="match status" value="1"/>
</dbReference>
<dbReference type="OMA" id="CEMYEAS"/>
<protein>
    <recommendedName>
        <fullName evidence="1">Protein kinase domain-containing protein</fullName>
    </recommendedName>
</protein>
<dbReference type="AlphaFoldDB" id="A7RL37"/>
<dbReference type="InterPro" id="IPR000719">
    <property type="entry name" value="Prot_kinase_dom"/>
</dbReference>
<dbReference type="KEGG" id="nve:5519990"/>
<dbReference type="InterPro" id="IPR008266">
    <property type="entry name" value="Tyr_kinase_AS"/>
</dbReference>